<dbReference type="Proteomes" id="UP000041254">
    <property type="component" value="Unassembled WGS sequence"/>
</dbReference>
<dbReference type="InParanoid" id="A0A0G4H724"/>
<dbReference type="Gene3D" id="2.120.10.80">
    <property type="entry name" value="Kelch-type beta propeller"/>
    <property type="match status" value="1"/>
</dbReference>
<keyword evidence="2" id="KW-0677">Repeat</keyword>
<dbReference type="PANTHER" id="PTHR46093">
    <property type="entry name" value="ACYL-COA-BINDING DOMAIN-CONTAINING PROTEIN 5"/>
    <property type="match status" value="1"/>
</dbReference>
<proteinExistence type="predicted"/>
<name>A0A0G4H724_VITBC</name>
<organism evidence="3 4">
    <name type="scientific">Vitrella brassicaformis (strain CCMP3155)</name>
    <dbReference type="NCBI Taxonomy" id="1169540"/>
    <lineage>
        <taxon>Eukaryota</taxon>
        <taxon>Sar</taxon>
        <taxon>Alveolata</taxon>
        <taxon>Colpodellida</taxon>
        <taxon>Vitrellaceae</taxon>
        <taxon>Vitrella</taxon>
    </lineage>
</organism>
<keyword evidence="4" id="KW-1185">Reference proteome</keyword>
<protein>
    <submittedName>
        <fullName evidence="3">Uncharacterized protein</fullName>
    </submittedName>
</protein>
<dbReference type="PhylomeDB" id="A0A0G4H724"/>
<dbReference type="VEuPathDB" id="CryptoDB:Vbra_10715"/>
<gene>
    <name evidence="3" type="ORF">Vbra_10715</name>
</gene>
<reference evidence="3 4" key="1">
    <citation type="submission" date="2014-11" db="EMBL/GenBank/DDBJ databases">
        <authorList>
            <person name="Zhu J."/>
            <person name="Qi W."/>
            <person name="Song R."/>
        </authorList>
    </citation>
    <scope>NUCLEOTIDE SEQUENCE [LARGE SCALE GENOMIC DNA]</scope>
</reference>
<dbReference type="InterPro" id="IPR015915">
    <property type="entry name" value="Kelch-typ_b-propeller"/>
</dbReference>
<evidence type="ECO:0000256" key="1">
    <source>
        <dbReference type="ARBA" id="ARBA00022441"/>
    </source>
</evidence>
<dbReference type="AlphaFoldDB" id="A0A0G4H724"/>
<evidence type="ECO:0000313" key="4">
    <source>
        <dbReference type="Proteomes" id="UP000041254"/>
    </source>
</evidence>
<evidence type="ECO:0000256" key="2">
    <source>
        <dbReference type="ARBA" id="ARBA00022737"/>
    </source>
</evidence>
<evidence type="ECO:0000313" key="3">
    <source>
        <dbReference type="EMBL" id="CEM39503.1"/>
    </source>
</evidence>
<accession>A0A0G4H724</accession>
<dbReference type="PANTHER" id="PTHR46093:SF18">
    <property type="entry name" value="FIBRONECTIN TYPE-III DOMAIN-CONTAINING PROTEIN"/>
    <property type="match status" value="1"/>
</dbReference>
<keyword evidence="1" id="KW-0880">Kelch repeat</keyword>
<sequence length="458" mass="50802">MAPFQRPDPHLMSVVWYSLPFLDGTDLLKAQTVCREIKEMLEPHCSSGIWQLQENPHKRILSFPLCNAFIDAACVGRPQYRRWLSKSNIRLIEGAAHHPHPSAALPESRYREARRRGKVISDLGANKNISELRWGKATCENPTDEMGRSRSAAFVLSEHLYEFGGVVGGIGQHNSYKNDLWRVSLQPLLSFGKYAWEECVVAGSPPASSDSLTLTPISVPSPTPTHIAHPEMPQRYFACGGQPVCYFTSTFVPVRSSAHADGFVFIFGGKDTDGEALSSTTIVDVATWSFNDNDRSVSGTPPAARLNHTATLIKDRYVFIVGGEEWGESEYHQPNSPVGFSCPPDVAIFDGDTKTWIDFDDLPWVSSGIQPSVDDARLLPRMWLAHVIYMPDDMRFDFARHSAVAAGDKIVIMVPYVCYDDEMDGYGNLETIVFDISTGQFALPGFSARPQKTSITPP</sequence>
<dbReference type="OrthoDB" id="432528at2759"/>
<dbReference type="SUPFAM" id="SSF117281">
    <property type="entry name" value="Kelch motif"/>
    <property type="match status" value="1"/>
</dbReference>
<dbReference type="EMBL" id="CDMY01001040">
    <property type="protein sequence ID" value="CEM39503.1"/>
    <property type="molecule type" value="Genomic_DNA"/>
</dbReference>